<dbReference type="Gene3D" id="3.30.200.20">
    <property type="entry name" value="Phosphorylase Kinase, domain 1"/>
    <property type="match status" value="1"/>
</dbReference>
<dbReference type="SUPFAM" id="SSF56112">
    <property type="entry name" value="Protein kinase-like (PK-like)"/>
    <property type="match status" value="1"/>
</dbReference>
<evidence type="ECO:0000313" key="4">
    <source>
        <dbReference type="Proteomes" id="UP000032683"/>
    </source>
</evidence>
<dbReference type="PANTHER" id="PTHR21064:SF6">
    <property type="entry name" value="AMINOGLYCOSIDE PHOSPHOTRANSFERASE DOMAIN-CONTAINING PROTEIN"/>
    <property type="match status" value="1"/>
</dbReference>
<dbReference type="InterPro" id="IPR050249">
    <property type="entry name" value="Pseudomonas-type_ThrB"/>
</dbReference>
<reference evidence="3 4" key="1">
    <citation type="submission" date="2012-11" db="EMBL/GenBank/DDBJ databases">
        <title>Whole genome sequence of Gluconacetobacter xylinus NBRC 13693.</title>
        <authorList>
            <person name="Azuma Y."/>
            <person name="Higashiura N."/>
            <person name="Hirakawa H."/>
            <person name="Matsushita K."/>
        </authorList>
    </citation>
    <scope>NUCLEOTIDE SEQUENCE [LARGE SCALE GENOMIC DNA]</scope>
    <source>
        <strain evidence="3 4">NBRC 13693</strain>
    </source>
</reference>
<evidence type="ECO:0000313" key="3">
    <source>
        <dbReference type="EMBL" id="GAN98230.1"/>
    </source>
</evidence>
<organism evidence="3 4">
    <name type="scientific">Komagataeibacter xylinus NBRC 13693</name>
    <dbReference type="NCBI Taxonomy" id="1234668"/>
    <lineage>
        <taxon>Bacteria</taxon>
        <taxon>Pseudomonadati</taxon>
        <taxon>Pseudomonadota</taxon>
        <taxon>Alphaproteobacteria</taxon>
        <taxon>Acetobacterales</taxon>
        <taxon>Acetobacteraceae</taxon>
        <taxon>Komagataeibacter</taxon>
    </lineage>
</organism>
<dbReference type="Pfam" id="PF01636">
    <property type="entry name" value="APH"/>
    <property type="match status" value="1"/>
</dbReference>
<name>A0A0D6Q5J8_KOMXY</name>
<evidence type="ECO:0000259" key="2">
    <source>
        <dbReference type="Pfam" id="PF01636"/>
    </source>
</evidence>
<dbReference type="RefSeq" id="WP_048855270.1">
    <property type="nucleotide sequence ID" value="NZ_BANJ01000001.1"/>
</dbReference>
<dbReference type="EMBL" id="BANJ01000001">
    <property type="protein sequence ID" value="GAN98230.1"/>
    <property type="molecule type" value="Genomic_DNA"/>
</dbReference>
<dbReference type="AlphaFoldDB" id="A0A0D6Q5J8"/>
<dbReference type="PANTHER" id="PTHR21064">
    <property type="entry name" value="AMINOGLYCOSIDE PHOSPHOTRANSFERASE DOMAIN-CONTAINING PROTEIN-RELATED"/>
    <property type="match status" value="1"/>
</dbReference>
<dbReference type="GO" id="GO:0004413">
    <property type="term" value="F:homoserine kinase activity"/>
    <property type="evidence" value="ECO:0007669"/>
    <property type="project" value="TreeGrafter"/>
</dbReference>
<gene>
    <name evidence="3" type="ORF">Gxy13693_001_028</name>
</gene>
<dbReference type="Gene3D" id="3.90.1200.10">
    <property type="match status" value="1"/>
</dbReference>
<protein>
    <recommendedName>
        <fullName evidence="2">Aminoglycoside phosphotransferase domain-containing protein</fullName>
    </recommendedName>
</protein>
<dbReference type="GO" id="GO:0009088">
    <property type="term" value="P:threonine biosynthetic process"/>
    <property type="evidence" value="ECO:0007669"/>
    <property type="project" value="TreeGrafter"/>
</dbReference>
<accession>A0A0D6Q5J8</accession>
<comment type="similarity">
    <text evidence="1">Belongs to the pseudomonas-type ThrB family.</text>
</comment>
<sequence length="328" mass="36500">MTADPAFLYQQAHAALSGYPLRDARPTLVSISENVIFRVDTAGGERYALRLHRPGYHTAPEICSELAWLDALHASGVEVPLPVPGHDGQCLRTLPGDNGMTRHAVMFAWMDGNEPTPDIDPAAFARLGRITARLHDHSRHWTRPDGFVRKAWVPATMTGPHALWGQWDSVPGMTGAGRDLIAHCLRQVDAQLADYGTPPHRFGLIHADLRLANLLVSGTHTRVIDFDDCGLSWFMQDLAAALSFHEDHPHVPRWVDHWLRGYATSGTLTQADLDILPALVIQRRIQLLAWTGTHHDTQQVHSLGSDWSDRTLGLCQAWMQGRLLRHIG</sequence>
<dbReference type="Proteomes" id="UP000032683">
    <property type="component" value="Unassembled WGS sequence"/>
</dbReference>
<proteinExistence type="inferred from homology"/>
<comment type="caution">
    <text evidence="3">The sequence shown here is derived from an EMBL/GenBank/DDBJ whole genome shotgun (WGS) entry which is preliminary data.</text>
</comment>
<feature type="domain" description="Aminoglycoside phosphotransferase" evidence="2">
    <location>
        <begin position="33"/>
        <end position="263"/>
    </location>
</feature>
<dbReference type="InterPro" id="IPR011009">
    <property type="entry name" value="Kinase-like_dom_sf"/>
</dbReference>
<dbReference type="InterPro" id="IPR002575">
    <property type="entry name" value="Aminoglycoside_PTrfase"/>
</dbReference>
<evidence type="ECO:0000256" key="1">
    <source>
        <dbReference type="ARBA" id="ARBA00038240"/>
    </source>
</evidence>